<organism evidence="5 6">
    <name type="scientific">Entamoeba nuttalli</name>
    <dbReference type="NCBI Taxonomy" id="412467"/>
    <lineage>
        <taxon>Eukaryota</taxon>
        <taxon>Amoebozoa</taxon>
        <taxon>Evosea</taxon>
        <taxon>Archamoebae</taxon>
        <taxon>Mastigamoebida</taxon>
        <taxon>Entamoebidae</taxon>
        <taxon>Entamoeba</taxon>
    </lineage>
</organism>
<feature type="region of interest" description="Disordered" evidence="3">
    <location>
        <begin position="281"/>
        <end position="315"/>
    </location>
</feature>
<name>A0ABQ0DDC9_9EUKA</name>
<gene>
    <name evidence="5" type="ORF">ENUP19_0061G0004</name>
</gene>
<dbReference type="Proteomes" id="UP001628156">
    <property type="component" value="Unassembled WGS sequence"/>
</dbReference>
<sequence>MKKNDGQWQKAQETIFVDWINDTLKPDIIISNLEEDMKTGVNLILLVEKLTNKHCSEKIIEDPKFRIQNISNCTVALRFIEKVYKIKPLCSAENIVNGNSDFKYLLGLLFQIYMNHHKSNLLSPQLSQQQQYEIILKWLQDILNLYEIDLSTTNKMMENFFNGKILIALLDLFFDQRHCFYDWMLKRGEGERIGLSMRMAHDLLGVSELLTTEDVLAHTVDFRVFCFYFEFLMNAFKNKSSVIQIDLVQLVQQALEQLNKQINQEKKQSKEEEVLTNQINLPPKQPKKKCASVSSQKVAPIPSPSIQTKSEINQHPQEQNSFKPIVLKDVMQHGRVKECIDEPISKTFNKKNEENSLKITSEKTTHITKPLPPPKKSKSTEITLTTFDVGKSGLRHRKHLHTNERSHRYSRTEDPYSITHIYSSTSYSTNGRTTTTSEITETTEIQQNETIVFNGFWLI</sequence>
<evidence type="ECO:0000259" key="4">
    <source>
        <dbReference type="PROSITE" id="PS50021"/>
    </source>
</evidence>
<dbReference type="InterPro" id="IPR001715">
    <property type="entry name" value="CH_dom"/>
</dbReference>
<evidence type="ECO:0000256" key="1">
    <source>
        <dbReference type="ARBA" id="ARBA00022737"/>
    </source>
</evidence>
<comment type="caution">
    <text evidence="5">The sequence shown here is derived from an EMBL/GenBank/DDBJ whole genome shotgun (WGS) entry which is preliminary data.</text>
</comment>
<dbReference type="SMART" id="SM00033">
    <property type="entry name" value="CH"/>
    <property type="match status" value="2"/>
</dbReference>
<dbReference type="InterPro" id="IPR036872">
    <property type="entry name" value="CH_dom_sf"/>
</dbReference>
<evidence type="ECO:0000256" key="3">
    <source>
        <dbReference type="SAM" id="MobiDB-lite"/>
    </source>
</evidence>
<dbReference type="PANTHER" id="PTHR38537:SF8">
    <property type="entry name" value="FILAMIN-A"/>
    <property type="match status" value="1"/>
</dbReference>
<dbReference type="Gene3D" id="1.10.418.10">
    <property type="entry name" value="Calponin-like domain"/>
    <property type="match status" value="2"/>
</dbReference>
<keyword evidence="1" id="KW-0677">Repeat</keyword>
<feature type="compositionally biased region" description="Polar residues" evidence="3">
    <location>
        <begin position="304"/>
        <end position="315"/>
    </location>
</feature>
<feature type="coiled-coil region" evidence="2">
    <location>
        <begin position="248"/>
        <end position="275"/>
    </location>
</feature>
<protein>
    <recommendedName>
        <fullName evidence="4">Calponin-homology (CH) domain-containing protein</fullName>
    </recommendedName>
</protein>
<dbReference type="EMBL" id="BAAFRS010000061">
    <property type="protein sequence ID" value="GAB1220869.1"/>
    <property type="molecule type" value="Genomic_DNA"/>
</dbReference>
<keyword evidence="6" id="KW-1185">Reference proteome</keyword>
<evidence type="ECO:0000313" key="6">
    <source>
        <dbReference type="Proteomes" id="UP001628156"/>
    </source>
</evidence>
<accession>A0ABQ0DDC9</accession>
<proteinExistence type="predicted"/>
<keyword evidence="2" id="KW-0175">Coiled coil</keyword>
<evidence type="ECO:0000256" key="2">
    <source>
        <dbReference type="SAM" id="Coils"/>
    </source>
</evidence>
<evidence type="ECO:0000313" key="5">
    <source>
        <dbReference type="EMBL" id="GAB1220869.1"/>
    </source>
</evidence>
<reference evidence="5 6" key="1">
    <citation type="journal article" date="2019" name="PLoS Negl. Trop. Dis.">
        <title>Whole genome sequencing of Entamoeba nuttalli reveals mammalian host-related molecular signatures and a novel octapeptide-repeat surface protein.</title>
        <authorList>
            <person name="Tanaka M."/>
            <person name="Makiuchi T."/>
            <person name="Komiyama T."/>
            <person name="Shiina T."/>
            <person name="Osaki K."/>
            <person name="Tachibana H."/>
        </authorList>
    </citation>
    <scope>NUCLEOTIDE SEQUENCE [LARGE SCALE GENOMIC DNA]</scope>
    <source>
        <strain evidence="5 6">P19-061405</strain>
    </source>
</reference>
<feature type="domain" description="Calponin-homology (CH)" evidence="4">
    <location>
        <begin position="10"/>
        <end position="117"/>
    </location>
</feature>
<dbReference type="Pfam" id="PF00307">
    <property type="entry name" value="CH"/>
    <property type="match status" value="1"/>
</dbReference>
<dbReference type="PANTHER" id="PTHR38537">
    <property type="entry name" value="JITTERBUG, ISOFORM N"/>
    <property type="match status" value="1"/>
</dbReference>
<dbReference type="SUPFAM" id="SSF47576">
    <property type="entry name" value="Calponin-homology domain, CH-domain"/>
    <property type="match status" value="1"/>
</dbReference>
<dbReference type="PROSITE" id="PS50021">
    <property type="entry name" value="CH"/>
    <property type="match status" value="1"/>
</dbReference>
<dbReference type="InterPro" id="IPR044801">
    <property type="entry name" value="Filamin"/>
</dbReference>